<dbReference type="Gene3D" id="3.40.630.30">
    <property type="match status" value="1"/>
</dbReference>
<gene>
    <name evidence="2" type="ORF">KHY36_04150</name>
</gene>
<dbReference type="PANTHER" id="PTHR43328:SF1">
    <property type="entry name" value="N-ACETYLTRANSFERASE DOMAIN-CONTAINING PROTEIN"/>
    <property type="match status" value="1"/>
</dbReference>
<feature type="domain" description="N-acetyltransferase" evidence="1">
    <location>
        <begin position="15"/>
        <end position="182"/>
    </location>
</feature>
<dbReference type="Proteomes" id="UP000759273">
    <property type="component" value="Unassembled WGS sequence"/>
</dbReference>
<protein>
    <submittedName>
        <fullName evidence="2">GNAT family N-acetyltransferase</fullName>
    </submittedName>
</protein>
<dbReference type="CDD" id="cd04301">
    <property type="entry name" value="NAT_SF"/>
    <property type="match status" value="1"/>
</dbReference>
<dbReference type="Pfam" id="PF00583">
    <property type="entry name" value="Acetyltransf_1"/>
    <property type="match status" value="1"/>
</dbReference>
<comment type="caution">
    <text evidence="2">The sequence shown here is derived from an EMBL/GenBank/DDBJ whole genome shotgun (WGS) entry which is preliminary data.</text>
</comment>
<dbReference type="InterPro" id="IPR016181">
    <property type="entry name" value="Acyl_CoA_acyltransferase"/>
</dbReference>
<dbReference type="GO" id="GO:0016747">
    <property type="term" value="F:acyltransferase activity, transferring groups other than amino-acyl groups"/>
    <property type="evidence" value="ECO:0007669"/>
    <property type="project" value="InterPro"/>
</dbReference>
<proteinExistence type="predicted"/>
<evidence type="ECO:0000313" key="2">
    <source>
        <dbReference type="EMBL" id="MBS5331706.1"/>
    </source>
</evidence>
<evidence type="ECO:0000259" key="1">
    <source>
        <dbReference type="PROSITE" id="PS51186"/>
    </source>
</evidence>
<dbReference type="PROSITE" id="PS51186">
    <property type="entry name" value="GNAT"/>
    <property type="match status" value="1"/>
</dbReference>
<dbReference type="PANTHER" id="PTHR43328">
    <property type="entry name" value="ACETYLTRANSFERASE-RELATED"/>
    <property type="match status" value="1"/>
</dbReference>
<sequence length="182" mass="20153">MQYQKNLPLRDGTPCVLRNAGADDAEQVLRIFNLTHAQTEFLLTYPGESPMTVENERDFLAQSAASSNSIEICAVIGGEIVGTAGIIPIGSQEKLRHRAEFGISIDRAYWGRGIGRALTEACIECAKTAGYTQLELDVVAENTAARMLYEHVGFTEYGRNPRGFRTRSGAWQELILMRLELN</sequence>
<reference evidence="2" key="1">
    <citation type="submission" date="2021-02" db="EMBL/GenBank/DDBJ databases">
        <title>Infant gut strain persistence is associated with maternal origin, phylogeny, and functional potential including surface adhesion and iron acquisition.</title>
        <authorList>
            <person name="Lou Y.C."/>
        </authorList>
    </citation>
    <scope>NUCLEOTIDE SEQUENCE</scope>
    <source>
        <strain evidence="2">L3_101_000M1_dasL3_101_000M1_concoct_87</strain>
    </source>
</reference>
<dbReference type="SUPFAM" id="SSF55729">
    <property type="entry name" value="Acyl-CoA N-acyltransferases (Nat)"/>
    <property type="match status" value="1"/>
</dbReference>
<dbReference type="EMBL" id="JAGZGG010000006">
    <property type="protein sequence ID" value="MBS5331706.1"/>
    <property type="molecule type" value="Genomic_DNA"/>
</dbReference>
<dbReference type="InterPro" id="IPR000182">
    <property type="entry name" value="GNAT_dom"/>
</dbReference>
<organism evidence="2 3">
    <name type="scientific">Subdoligranulum variabile</name>
    <dbReference type="NCBI Taxonomy" id="214851"/>
    <lineage>
        <taxon>Bacteria</taxon>
        <taxon>Bacillati</taxon>
        <taxon>Bacillota</taxon>
        <taxon>Clostridia</taxon>
        <taxon>Eubacteriales</taxon>
        <taxon>Oscillospiraceae</taxon>
        <taxon>Subdoligranulum</taxon>
    </lineage>
</organism>
<accession>A0A943D8Q4</accession>
<name>A0A943D8Q4_9FIRM</name>
<dbReference type="AlphaFoldDB" id="A0A943D8Q4"/>
<evidence type="ECO:0000313" key="3">
    <source>
        <dbReference type="Proteomes" id="UP000759273"/>
    </source>
</evidence>